<name>A0ABN3DZ21_9ACTN</name>
<dbReference type="PANTHER" id="PTHR45527">
    <property type="entry name" value="NONRIBOSOMAL PEPTIDE SYNTHETASE"/>
    <property type="match status" value="1"/>
</dbReference>
<feature type="transmembrane region" description="Helical" evidence="1">
    <location>
        <begin position="61"/>
        <end position="80"/>
    </location>
</feature>
<keyword evidence="1" id="KW-1133">Transmembrane helix</keyword>
<comment type="caution">
    <text evidence="3">The sequence shown here is derived from an EMBL/GenBank/DDBJ whole genome shotgun (WGS) entry which is preliminary data.</text>
</comment>
<evidence type="ECO:0000313" key="4">
    <source>
        <dbReference type="Proteomes" id="UP001500305"/>
    </source>
</evidence>
<keyword evidence="4" id="KW-1185">Reference proteome</keyword>
<proteinExistence type="predicted"/>
<dbReference type="InterPro" id="IPR042099">
    <property type="entry name" value="ANL_N_sf"/>
</dbReference>
<evidence type="ECO:0000256" key="1">
    <source>
        <dbReference type="SAM" id="Phobius"/>
    </source>
</evidence>
<dbReference type="EMBL" id="BAAATR010000010">
    <property type="protein sequence ID" value="GAA2244840.1"/>
    <property type="molecule type" value="Genomic_DNA"/>
</dbReference>
<accession>A0ABN3DZ21</accession>
<protein>
    <recommendedName>
        <fullName evidence="2">AMP-dependent synthetase/ligase domain-containing protein</fullName>
    </recommendedName>
</protein>
<feature type="domain" description="AMP-dependent synthetase/ligase" evidence="2">
    <location>
        <begin position="9"/>
        <end position="104"/>
    </location>
</feature>
<dbReference type="Proteomes" id="UP001500305">
    <property type="component" value="Unassembled WGS sequence"/>
</dbReference>
<dbReference type="Pfam" id="PF00501">
    <property type="entry name" value="AMP-binding"/>
    <property type="match status" value="1"/>
</dbReference>
<dbReference type="SUPFAM" id="SSF56801">
    <property type="entry name" value="Acetyl-CoA synthetase-like"/>
    <property type="match status" value="1"/>
</dbReference>
<evidence type="ECO:0000313" key="3">
    <source>
        <dbReference type="EMBL" id="GAA2244840.1"/>
    </source>
</evidence>
<sequence length="123" mass="12850">METVWRVVQAQVERTPGAVAARAARTYTYRDVSALAGDLGDRIAAKVRPGSLVALDASSRFSGAVGILAAIAAGCAVLPLDRQSPAARRARVLDDARPALLLRELAEAEFALEESGLPSPPGQ</sequence>
<keyword evidence="1" id="KW-0472">Membrane</keyword>
<evidence type="ECO:0000259" key="2">
    <source>
        <dbReference type="Pfam" id="PF00501"/>
    </source>
</evidence>
<gene>
    <name evidence="3" type="ORF">GCM10010430_28370</name>
</gene>
<dbReference type="InterPro" id="IPR000873">
    <property type="entry name" value="AMP-dep_synth/lig_dom"/>
</dbReference>
<keyword evidence="1" id="KW-0812">Transmembrane</keyword>
<reference evidence="3 4" key="1">
    <citation type="journal article" date="2019" name="Int. J. Syst. Evol. Microbiol.">
        <title>The Global Catalogue of Microorganisms (GCM) 10K type strain sequencing project: providing services to taxonomists for standard genome sequencing and annotation.</title>
        <authorList>
            <consortium name="The Broad Institute Genomics Platform"/>
            <consortium name="The Broad Institute Genome Sequencing Center for Infectious Disease"/>
            <person name="Wu L."/>
            <person name="Ma J."/>
        </authorList>
    </citation>
    <scope>NUCLEOTIDE SEQUENCE [LARGE SCALE GENOMIC DNA]</scope>
    <source>
        <strain evidence="3 4">JCM 7356</strain>
    </source>
</reference>
<dbReference type="PANTHER" id="PTHR45527:SF1">
    <property type="entry name" value="FATTY ACID SYNTHASE"/>
    <property type="match status" value="1"/>
</dbReference>
<dbReference type="RefSeq" id="WP_344636700.1">
    <property type="nucleotide sequence ID" value="NZ_BAAATR010000010.1"/>
</dbReference>
<dbReference type="Gene3D" id="3.40.50.12780">
    <property type="entry name" value="N-terminal domain of ligase-like"/>
    <property type="match status" value="1"/>
</dbReference>
<organism evidence="3 4">
    <name type="scientific">Kitasatospora cystarginea</name>
    <dbReference type="NCBI Taxonomy" id="58350"/>
    <lineage>
        <taxon>Bacteria</taxon>
        <taxon>Bacillati</taxon>
        <taxon>Actinomycetota</taxon>
        <taxon>Actinomycetes</taxon>
        <taxon>Kitasatosporales</taxon>
        <taxon>Streptomycetaceae</taxon>
        <taxon>Kitasatospora</taxon>
    </lineage>
</organism>